<name>A0A550CIS3_9AGAR</name>
<comment type="caution">
    <text evidence="2">The sequence shown here is derived from an EMBL/GenBank/DDBJ whole genome shotgun (WGS) entry which is preliminary data.</text>
</comment>
<accession>A0A550CIS3</accession>
<dbReference type="Proteomes" id="UP000320762">
    <property type="component" value="Unassembled WGS sequence"/>
</dbReference>
<evidence type="ECO:0000256" key="1">
    <source>
        <dbReference type="SAM" id="MobiDB-lite"/>
    </source>
</evidence>
<evidence type="ECO:0000313" key="2">
    <source>
        <dbReference type="EMBL" id="TRM64634.1"/>
    </source>
</evidence>
<evidence type="ECO:0000313" key="3">
    <source>
        <dbReference type="Proteomes" id="UP000320762"/>
    </source>
</evidence>
<reference evidence="2 3" key="1">
    <citation type="journal article" date="2019" name="New Phytol.">
        <title>Comparative genomics reveals unique wood-decay strategies and fruiting body development in the Schizophyllaceae.</title>
        <authorList>
            <person name="Almasi E."/>
            <person name="Sahu N."/>
            <person name="Krizsan K."/>
            <person name="Balint B."/>
            <person name="Kovacs G.M."/>
            <person name="Kiss B."/>
            <person name="Cseklye J."/>
            <person name="Drula E."/>
            <person name="Henrissat B."/>
            <person name="Nagy I."/>
            <person name="Chovatia M."/>
            <person name="Adam C."/>
            <person name="LaButti K."/>
            <person name="Lipzen A."/>
            <person name="Riley R."/>
            <person name="Grigoriev I.V."/>
            <person name="Nagy L.G."/>
        </authorList>
    </citation>
    <scope>NUCLEOTIDE SEQUENCE [LARGE SCALE GENOMIC DNA]</scope>
    <source>
        <strain evidence="2 3">NL-1724</strain>
    </source>
</reference>
<organism evidence="2 3">
    <name type="scientific">Schizophyllum amplum</name>
    <dbReference type="NCBI Taxonomy" id="97359"/>
    <lineage>
        <taxon>Eukaryota</taxon>
        <taxon>Fungi</taxon>
        <taxon>Dikarya</taxon>
        <taxon>Basidiomycota</taxon>
        <taxon>Agaricomycotina</taxon>
        <taxon>Agaricomycetes</taxon>
        <taxon>Agaricomycetidae</taxon>
        <taxon>Agaricales</taxon>
        <taxon>Schizophyllaceae</taxon>
        <taxon>Schizophyllum</taxon>
    </lineage>
</organism>
<dbReference type="AlphaFoldDB" id="A0A550CIS3"/>
<dbReference type="OrthoDB" id="2872797at2759"/>
<dbReference type="STRING" id="97359.A0A550CIS3"/>
<sequence length="268" mass="30941">MSSPFLFPPHRATNSRRHPRQSSERYNRAEDVLQLRPCDVVGVFLGCSGLVRRLRISQVRLYEERESPMHEVLRVDFYDRQTGLRNCIFVERAAPAEVSCLFSGGEAVDSFLIPCRRDYMDRPRELSRTHYRLLHALRLYPEQQMSFAKLAVACSIMSQKQPMYKSLTAQCFWYARSILGIVTLDAGCLLRVSATPDEADAKKNALYRGVKALAQARVDHHRKSDYADFRKAWRIFKRRLSDACYESRSARQHSVAESLHRPGPVFVI</sequence>
<proteinExistence type="predicted"/>
<protein>
    <submittedName>
        <fullName evidence="2">Uncharacterized protein</fullName>
    </submittedName>
</protein>
<dbReference type="EMBL" id="VDMD01000007">
    <property type="protein sequence ID" value="TRM64634.1"/>
    <property type="molecule type" value="Genomic_DNA"/>
</dbReference>
<keyword evidence="3" id="KW-1185">Reference proteome</keyword>
<feature type="region of interest" description="Disordered" evidence="1">
    <location>
        <begin position="1"/>
        <end position="26"/>
    </location>
</feature>
<gene>
    <name evidence="2" type="ORF">BD626DRAFT_492519</name>
</gene>